<gene>
    <name evidence="2" type="ORF">RIB2604_01808000</name>
</gene>
<feature type="region of interest" description="Disordered" evidence="1">
    <location>
        <begin position="1"/>
        <end position="24"/>
    </location>
</feature>
<comment type="caution">
    <text evidence="2">The sequence shown here is derived from an EMBL/GenBank/DDBJ whole genome shotgun (WGS) entry which is preliminary data.</text>
</comment>
<evidence type="ECO:0000313" key="3">
    <source>
        <dbReference type="Proteomes" id="UP000075230"/>
    </source>
</evidence>
<reference evidence="3" key="2">
    <citation type="submission" date="2016-02" db="EMBL/GenBank/DDBJ databases">
        <title>Genome sequencing of Aspergillus luchuensis NBRC 4314.</title>
        <authorList>
            <person name="Yamada O."/>
        </authorList>
    </citation>
    <scope>NUCLEOTIDE SEQUENCE [LARGE SCALE GENOMIC DNA]</scope>
    <source>
        <strain evidence="3">RIB 2604</strain>
    </source>
</reference>
<dbReference type="AlphaFoldDB" id="A0A146FGE1"/>
<accession>A0A146FGE1</accession>
<name>A0A146FGE1_ASPKA</name>
<evidence type="ECO:0000256" key="1">
    <source>
        <dbReference type="SAM" id="MobiDB-lite"/>
    </source>
</evidence>
<evidence type="ECO:0000313" key="2">
    <source>
        <dbReference type="EMBL" id="GAT24965.1"/>
    </source>
</evidence>
<proteinExistence type="predicted"/>
<dbReference type="Proteomes" id="UP000075230">
    <property type="component" value="Unassembled WGS sequence"/>
</dbReference>
<protein>
    <submittedName>
        <fullName evidence="2">DUF814 domain protein</fullName>
    </submittedName>
</protein>
<sequence>MLKGITPDSTRKQNDQSLDPAVSCGRYTYPPLIML</sequence>
<organism evidence="2 3">
    <name type="scientific">Aspergillus kawachii</name>
    <name type="common">White koji mold</name>
    <name type="synonym">Aspergillus awamori var. kawachi</name>
    <dbReference type="NCBI Taxonomy" id="1069201"/>
    <lineage>
        <taxon>Eukaryota</taxon>
        <taxon>Fungi</taxon>
        <taxon>Dikarya</taxon>
        <taxon>Ascomycota</taxon>
        <taxon>Pezizomycotina</taxon>
        <taxon>Eurotiomycetes</taxon>
        <taxon>Eurotiomycetidae</taxon>
        <taxon>Eurotiales</taxon>
        <taxon>Aspergillaceae</taxon>
        <taxon>Aspergillus</taxon>
        <taxon>Aspergillus subgen. Circumdati</taxon>
    </lineage>
</organism>
<dbReference type="EMBL" id="BCWF01000018">
    <property type="protein sequence ID" value="GAT24965.1"/>
    <property type="molecule type" value="Genomic_DNA"/>
</dbReference>
<reference evidence="2 3" key="1">
    <citation type="journal article" date="2016" name="DNA Res.">
        <title>Genome sequence of Aspergillus luchuensis NBRC 4314.</title>
        <authorList>
            <person name="Yamada O."/>
            <person name="Machida M."/>
            <person name="Hosoyama A."/>
            <person name="Goto M."/>
            <person name="Takahashi T."/>
            <person name="Futagami T."/>
            <person name="Yamagata Y."/>
            <person name="Takeuchi M."/>
            <person name="Kobayashi T."/>
            <person name="Koike H."/>
            <person name="Abe K."/>
            <person name="Asai K."/>
            <person name="Arita M."/>
            <person name="Fujita N."/>
            <person name="Fukuda K."/>
            <person name="Higa K."/>
            <person name="Horikawa H."/>
            <person name="Ishikawa T."/>
            <person name="Jinno K."/>
            <person name="Kato Y."/>
            <person name="Kirimura K."/>
            <person name="Mizutani O."/>
            <person name="Nakasone K."/>
            <person name="Sano M."/>
            <person name="Shiraishi Y."/>
            <person name="Tsukahara M."/>
            <person name="Gomi K."/>
        </authorList>
    </citation>
    <scope>NUCLEOTIDE SEQUENCE [LARGE SCALE GENOMIC DNA]</scope>
    <source>
        <strain evidence="2 3">RIB 2604</strain>
    </source>
</reference>